<evidence type="ECO:0000313" key="3">
    <source>
        <dbReference type="Proteomes" id="UP000294856"/>
    </source>
</evidence>
<accession>A0A4R1FRU8</accession>
<organism evidence="2 3">
    <name type="scientific">Nocardia alba</name>
    <dbReference type="NCBI Taxonomy" id="225051"/>
    <lineage>
        <taxon>Bacteria</taxon>
        <taxon>Bacillati</taxon>
        <taxon>Actinomycetota</taxon>
        <taxon>Actinomycetes</taxon>
        <taxon>Mycobacteriales</taxon>
        <taxon>Nocardiaceae</taxon>
        <taxon>Nocardia</taxon>
    </lineage>
</organism>
<dbReference type="STRING" id="1210063.GCA_001612665_01412"/>
<reference evidence="2 3" key="1">
    <citation type="submission" date="2019-03" db="EMBL/GenBank/DDBJ databases">
        <title>Genomic Encyclopedia of Type Strains, Phase IV (KMG-IV): sequencing the most valuable type-strain genomes for metagenomic binning, comparative biology and taxonomic classification.</title>
        <authorList>
            <person name="Goeker M."/>
        </authorList>
    </citation>
    <scope>NUCLEOTIDE SEQUENCE [LARGE SCALE GENOMIC DNA]</scope>
    <source>
        <strain evidence="2 3">DSM 44684</strain>
    </source>
</reference>
<dbReference type="Proteomes" id="UP000294856">
    <property type="component" value="Unassembled WGS sequence"/>
</dbReference>
<keyword evidence="3" id="KW-1185">Reference proteome</keyword>
<sequence>MRIGLRDTLADNTIQFPAVRALGQAIDWSAATIADALARRTPHRDSADQSALDLLIALDDVLDRVSDLTDRLPALASAAMSGGEVAEILARRTDALSARTAELATARADFARVADTEAELAAAGAEYEQIEVRITELNRLRALAAELPALREQQRALLGKEADLIVATDELERDMASTSTRVLTLAQDQQTRLSSHLTALLAQIQAVEIGNAATANHCAQARARAQTLRDDHAARVAELSIHADISKQLLDQLSGVADTSALERVETLVTEAADLLRRVDSGLGTALRRYDELRTRDHQVLTWGGRD</sequence>
<protein>
    <submittedName>
        <fullName evidence="2">Uncharacterized protein</fullName>
    </submittedName>
</protein>
<dbReference type="EMBL" id="SMFR01000002">
    <property type="protein sequence ID" value="TCJ97707.1"/>
    <property type="molecule type" value="Genomic_DNA"/>
</dbReference>
<gene>
    <name evidence="2" type="ORF">DFR71_3755</name>
</gene>
<comment type="caution">
    <text evidence="2">The sequence shown here is derived from an EMBL/GenBank/DDBJ whole genome shotgun (WGS) entry which is preliminary data.</text>
</comment>
<evidence type="ECO:0000256" key="1">
    <source>
        <dbReference type="SAM" id="Coils"/>
    </source>
</evidence>
<evidence type="ECO:0000313" key="2">
    <source>
        <dbReference type="EMBL" id="TCJ97707.1"/>
    </source>
</evidence>
<feature type="coiled-coil region" evidence="1">
    <location>
        <begin position="113"/>
        <end position="140"/>
    </location>
</feature>
<proteinExistence type="predicted"/>
<name>A0A4R1FRU8_9NOCA</name>
<dbReference type="AlphaFoldDB" id="A0A4R1FRU8"/>
<keyword evidence="1" id="KW-0175">Coiled coil</keyword>